<feature type="non-terminal residue" evidence="1">
    <location>
        <position position="1"/>
    </location>
</feature>
<dbReference type="EMBL" id="JACOOO010000009">
    <property type="protein sequence ID" value="MBC5628536.1"/>
    <property type="molecule type" value="Genomic_DNA"/>
</dbReference>
<evidence type="ECO:0000313" key="1">
    <source>
        <dbReference type="EMBL" id="MBC5628536.1"/>
    </source>
</evidence>
<comment type="caution">
    <text evidence="1">The sequence shown here is derived from an EMBL/GenBank/DDBJ whole genome shotgun (WGS) entry which is preliminary data.</text>
</comment>
<accession>A0ABR7DAX4</accession>
<gene>
    <name evidence="1" type="ORF">H8S20_06445</name>
</gene>
<reference evidence="1 2" key="1">
    <citation type="submission" date="2020-08" db="EMBL/GenBank/DDBJ databases">
        <title>Genome public.</title>
        <authorList>
            <person name="Liu C."/>
            <person name="Sun Q."/>
        </authorList>
    </citation>
    <scope>NUCLEOTIDE SEQUENCE [LARGE SCALE GENOMIC DNA]</scope>
    <source>
        <strain evidence="1 2">NSJ-6</strain>
    </source>
</reference>
<proteinExistence type="predicted"/>
<dbReference type="Proteomes" id="UP000596929">
    <property type="component" value="Unassembled WGS sequence"/>
</dbReference>
<dbReference type="RefSeq" id="WP_186859587.1">
    <property type="nucleotide sequence ID" value="NZ_JACOOO010000009.1"/>
</dbReference>
<name>A0ABR7DAX4_9CLOT</name>
<organism evidence="1 2">
    <name type="scientific">Clostridium hominis</name>
    <dbReference type="NCBI Taxonomy" id="2763036"/>
    <lineage>
        <taxon>Bacteria</taxon>
        <taxon>Bacillati</taxon>
        <taxon>Bacillota</taxon>
        <taxon>Clostridia</taxon>
        <taxon>Eubacteriales</taxon>
        <taxon>Clostridiaceae</taxon>
        <taxon>Clostridium</taxon>
    </lineage>
</organism>
<evidence type="ECO:0000313" key="2">
    <source>
        <dbReference type="Proteomes" id="UP000596929"/>
    </source>
</evidence>
<sequence length="139" mass="16172">LKDGCKDKEIIEFLGISRSAWKAKKNNNSKLKQAIDEVKEARNEQVEDSLFKCCKGYHYYEEVATKVKEEVEGKNGAVLVKEDVKISLVKRYKGPDVTAIRYWLNNRKKAQWKDDPNKVENDKKVLKLKEKEIESKVII</sequence>
<keyword evidence="2" id="KW-1185">Reference proteome</keyword>
<protein>
    <submittedName>
        <fullName evidence="1">Xaa-His dipeptidase</fullName>
    </submittedName>
</protein>